<dbReference type="CDD" id="cd00635">
    <property type="entry name" value="PLPDE_III_YBL036c_like"/>
    <property type="match status" value="1"/>
</dbReference>
<evidence type="ECO:0000256" key="3">
    <source>
        <dbReference type="PIRSR" id="PIRSR004848-1"/>
    </source>
</evidence>
<protein>
    <recommendedName>
        <fullName evidence="2">Pyridoxal phosphate homeostasis protein</fullName>
        <shortName evidence="2">PLP homeostasis protein</shortName>
    </recommendedName>
</protein>
<dbReference type="HAMAP" id="MF_02087">
    <property type="entry name" value="PLP_homeostasis"/>
    <property type="match status" value="1"/>
</dbReference>
<evidence type="ECO:0000256" key="4">
    <source>
        <dbReference type="RuleBase" id="RU004514"/>
    </source>
</evidence>
<evidence type="ECO:0000256" key="2">
    <source>
        <dbReference type="HAMAP-Rule" id="MF_02087"/>
    </source>
</evidence>
<dbReference type="AlphaFoldDB" id="E1YB13"/>
<organism evidence="6">
    <name type="scientific">uncultured Desulfobacterium sp</name>
    <dbReference type="NCBI Taxonomy" id="201089"/>
    <lineage>
        <taxon>Bacteria</taxon>
        <taxon>Pseudomonadati</taxon>
        <taxon>Thermodesulfobacteriota</taxon>
        <taxon>Desulfobacteria</taxon>
        <taxon>Desulfobacterales</taxon>
        <taxon>Desulfobacteriaceae</taxon>
        <taxon>Desulfobacterium</taxon>
        <taxon>environmental samples</taxon>
    </lineage>
</organism>
<evidence type="ECO:0000256" key="1">
    <source>
        <dbReference type="ARBA" id="ARBA00022898"/>
    </source>
</evidence>
<comment type="function">
    <text evidence="2">Pyridoxal 5'-phosphate (PLP)-binding protein, which is involved in PLP homeostasis.</text>
</comment>
<sequence>MKERIAEIKNRVIRSALSCGRDPESIRIIAVTKTVTAEKIRMAIESGIQIIGENYIQDAREKYPLLSSNEVPWHFIGHLQTNKAKYAVKMFDLIHTVDSYRLAVELDAQAKKINKVQQILIQVNIGKEKSKSGITQETAFDLIKKIGGLNNLRVKGLMVIPPFYDDPERTRPYFAALRILRDRINSLLEPEDIQNIRMEELSMGMSGDFETGIEEGATLVRIGTAIFGERE</sequence>
<name>E1YB13_9BACT</name>
<reference evidence="6" key="1">
    <citation type="journal article" date="2011" name="Environ. Microbiol.">
        <title>Genomic insights into the metabolic potential of the polycyclic aromatic hydrocarbon degrading sulfate-reducing Deltaproteobacterium N47.</title>
        <authorList>
            <person name="Bergmann F."/>
            <person name="Selesi D."/>
            <person name="Weinmaier T."/>
            <person name="Tischler P."/>
            <person name="Rattei T."/>
            <person name="Meckenstock R.U."/>
        </authorList>
    </citation>
    <scope>NUCLEOTIDE SEQUENCE</scope>
</reference>
<dbReference type="GO" id="GO:0030170">
    <property type="term" value="F:pyridoxal phosphate binding"/>
    <property type="evidence" value="ECO:0007669"/>
    <property type="project" value="UniProtKB-UniRule"/>
</dbReference>
<accession>E1YB13</accession>
<dbReference type="PIRSF" id="PIRSF004848">
    <property type="entry name" value="YBL036c_PLPDEIII"/>
    <property type="match status" value="1"/>
</dbReference>
<feature type="modified residue" description="N6-(pyridoxal phosphate)lysine" evidence="2 3">
    <location>
        <position position="33"/>
    </location>
</feature>
<keyword evidence="1 2" id="KW-0663">Pyridoxal phosphate</keyword>
<evidence type="ECO:0000259" key="5">
    <source>
        <dbReference type="Pfam" id="PF01168"/>
    </source>
</evidence>
<feature type="domain" description="Alanine racemase N-terminal" evidence="5">
    <location>
        <begin position="27"/>
        <end position="230"/>
    </location>
</feature>
<dbReference type="NCBIfam" id="TIGR00044">
    <property type="entry name" value="YggS family pyridoxal phosphate-dependent enzyme"/>
    <property type="match status" value="1"/>
</dbReference>
<dbReference type="InterPro" id="IPR029066">
    <property type="entry name" value="PLP-binding_barrel"/>
</dbReference>
<dbReference type="EMBL" id="FR695867">
    <property type="protein sequence ID" value="CBX27854.1"/>
    <property type="molecule type" value="Genomic_DNA"/>
</dbReference>
<dbReference type="InterPro" id="IPR011078">
    <property type="entry name" value="PyrdxlP_homeostasis"/>
</dbReference>
<comment type="similarity">
    <text evidence="2 4">Belongs to the pyridoxal phosphate-binding protein YggS/PROSC family.</text>
</comment>
<dbReference type="Pfam" id="PF01168">
    <property type="entry name" value="Ala_racemase_N"/>
    <property type="match status" value="1"/>
</dbReference>
<dbReference type="InterPro" id="IPR001608">
    <property type="entry name" value="Ala_racemase_N"/>
</dbReference>
<comment type="cofactor">
    <cofactor evidence="3">
        <name>pyridoxal 5'-phosphate</name>
        <dbReference type="ChEBI" id="CHEBI:597326"/>
    </cofactor>
</comment>
<gene>
    <name evidence="6" type="ORF">N47_C19120</name>
</gene>
<dbReference type="Gene3D" id="3.20.20.10">
    <property type="entry name" value="Alanine racemase"/>
    <property type="match status" value="1"/>
</dbReference>
<dbReference type="PANTHER" id="PTHR10146:SF14">
    <property type="entry name" value="PYRIDOXAL PHOSPHATE HOMEOSTASIS PROTEIN"/>
    <property type="match status" value="1"/>
</dbReference>
<proteinExistence type="inferred from homology"/>
<dbReference type="SUPFAM" id="SSF51419">
    <property type="entry name" value="PLP-binding barrel"/>
    <property type="match status" value="1"/>
</dbReference>
<dbReference type="PANTHER" id="PTHR10146">
    <property type="entry name" value="PROLINE SYNTHETASE CO-TRANSCRIBED BACTERIAL HOMOLOG PROTEIN"/>
    <property type="match status" value="1"/>
</dbReference>
<evidence type="ECO:0000313" key="6">
    <source>
        <dbReference type="EMBL" id="CBX27854.1"/>
    </source>
</evidence>
<dbReference type="FunFam" id="3.20.20.10:FF:000018">
    <property type="entry name" value="Pyridoxal phosphate homeostasis protein"/>
    <property type="match status" value="1"/>
</dbReference>